<protein>
    <submittedName>
        <fullName evidence="1">Uncharacterized protein</fullName>
    </submittedName>
</protein>
<dbReference type="EMBL" id="ML771664">
    <property type="protein sequence ID" value="KAE9382373.1"/>
    <property type="molecule type" value="Genomic_DNA"/>
</dbReference>
<feature type="non-terminal residue" evidence="1">
    <location>
        <position position="263"/>
    </location>
</feature>
<name>A0A6A4GA75_9AGAR</name>
<proteinExistence type="predicted"/>
<evidence type="ECO:0000313" key="1">
    <source>
        <dbReference type="EMBL" id="KAE9382373.1"/>
    </source>
</evidence>
<organism evidence="1 2">
    <name type="scientific">Gymnopus androsaceus JB14</name>
    <dbReference type="NCBI Taxonomy" id="1447944"/>
    <lineage>
        <taxon>Eukaryota</taxon>
        <taxon>Fungi</taxon>
        <taxon>Dikarya</taxon>
        <taxon>Basidiomycota</taxon>
        <taxon>Agaricomycotina</taxon>
        <taxon>Agaricomycetes</taxon>
        <taxon>Agaricomycetidae</taxon>
        <taxon>Agaricales</taxon>
        <taxon>Marasmiineae</taxon>
        <taxon>Omphalotaceae</taxon>
        <taxon>Gymnopus</taxon>
    </lineage>
</organism>
<accession>A0A6A4GA75</accession>
<dbReference type="Proteomes" id="UP000799118">
    <property type="component" value="Unassembled WGS sequence"/>
</dbReference>
<dbReference type="AlphaFoldDB" id="A0A6A4GA75"/>
<gene>
    <name evidence="1" type="ORF">BT96DRAFT_952232</name>
</gene>
<evidence type="ECO:0000313" key="2">
    <source>
        <dbReference type="Proteomes" id="UP000799118"/>
    </source>
</evidence>
<reference evidence="1" key="1">
    <citation type="journal article" date="2019" name="Environ. Microbiol.">
        <title>Fungal ecological strategies reflected in gene transcription - a case study of two litter decomposers.</title>
        <authorList>
            <person name="Barbi F."/>
            <person name="Kohler A."/>
            <person name="Barry K."/>
            <person name="Baskaran P."/>
            <person name="Daum C."/>
            <person name="Fauchery L."/>
            <person name="Ihrmark K."/>
            <person name="Kuo A."/>
            <person name="LaButti K."/>
            <person name="Lipzen A."/>
            <person name="Morin E."/>
            <person name="Grigoriev I.V."/>
            <person name="Henrissat B."/>
            <person name="Lindahl B."/>
            <person name="Martin F."/>
        </authorList>
    </citation>
    <scope>NUCLEOTIDE SEQUENCE</scope>
    <source>
        <strain evidence="1">JB14</strain>
    </source>
</reference>
<keyword evidence="2" id="KW-1185">Reference proteome</keyword>
<sequence>MPKIPQQHPKAIPNKSYKLSGSFAKRATTLIGIFCIKLAESAAFRAATSGRVDYYRRSAVGNIPAGGDVASLTQRIGELSAELASEQLGYEDLRRKYYDGEDDLAHLRDERDHFFESKSLVGKPTTRDLILKLPNKIPQTVTNEDEEMLSAVVLTQSKPRRERRSQCSVSPCVNETQCLQKSYLTVDIVPPRATLSIAMKLRTHNATINWDYQLLEGAKKPTPTSRRLRKLPRPSNTCRWLAYCKTSTILVLTPEICPGLRSR</sequence>